<evidence type="ECO:0000259" key="2">
    <source>
        <dbReference type="Pfam" id="PF00582"/>
    </source>
</evidence>
<dbReference type="SUPFAM" id="SSF52402">
    <property type="entry name" value="Adenine nucleotide alpha hydrolases-like"/>
    <property type="match status" value="1"/>
</dbReference>
<dbReference type="Proteomes" id="UP000008332">
    <property type="component" value="Chromosome"/>
</dbReference>
<dbReference type="PRINTS" id="PR01438">
    <property type="entry name" value="UNVRSLSTRESS"/>
</dbReference>
<evidence type="ECO:0000313" key="4">
    <source>
        <dbReference type="Proteomes" id="UP000008332"/>
    </source>
</evidence>
<keyword evidence="4" id="KW-1185">Reference proteome</keyword>
<evidence type="ECO:0000313" key="3">
    <source>
        <dbReference type="EMBL" id="ABD69396.1"/>
    </source>
</evidence>
<dbReference type="eggNOG" id="COG0589">
    <property type="taxonomic scope" value="Bacteria"/>
</dbReference>
<dbReference type="CDD" id="cd23659">
    <property type="entry name" value="USP_At3g01520-like"/>
    <property type="match status" value="1"/>
</dbReference>
<dbReference type="AlphaFoldDB" id="Q21XV7"/>
<dbReference type="RefSeq" id="WP_011463964.1">
    <property type="nucleotide sequence ID" value="NC_007908.1"/>
</dbReference>
<dbReference type="InterPro" id="IPR006016">
    <property type="entry name" value="UspA"/>
</dbReference>
<dbReference type="HOGENOM" id="CLU_049301_14_1_4"/>
<dbReference type="STRING" id="338969.Rfer_1666"/>
<dbReference type="Gene3D" id="3.40.50.620">
    <property type="entry name" value="HUPs"/>
    <property type="match status" value="1"/>
</dbReference>
<dbReference type="KEGG" id="rfr:Rfer_1666"/>
<dbReference type="InterPro" id="IPR006015">
    <property type="entry name" value="Universal_stress_UspA"/>
</dbReference>
<reference evidence="4" key="1">
    <citation type="submission" date="2006-02" db="EMBL/GenBank/DDBJ databases">
        <title>Complete sequence of chromosome of Rhodoferax ferrireducens DSM 15236.</title>
        <authorList>
            <person name="Copeland A."/>
            <person name="Lucas S."/>
            <person name="Lapidus A."/>
            <person name="Barry K."/>
            <person name="Detter J.C."/>
            <person name="Glavina del Rio T."/>
            <person name="Hammon N."/>
            <person name="Israni S."/>
            <person name="Pitluck S."/>
            <person name="Brettin T."/>
            <person name="Bruce D."/>
            <person name="Han C."/>
            <person name="Tapia R."/>
            <person name="Gilna P."/>
            <person name="Kiss H."/>
            <person name="Schmutz J."/>
            <person name="Larimer F."/>
            <person name="Land M."/>
            <person name="Kyrpides N."/>
            <person name="Ivanova N."/>
            <person name="Richardson P."/>
        </authorList>
    </citation>
    <scope>NUCLEOTIDE SEQUENCE [LARGE SCALE GENOMIC DNA]</scope>
    <source>
        <strain evidence="4">ATCC BAA-621 / DSM 15236 / T118</strain>
    </source>
</reference>
<dbReference type="PANTHER" id="PTHR46268">
    <property type="entry name" value="STRESS RESPONSE PROTEIN NHAX"/>
    <property type="match status" value="1"/>
</dbReference>
<accession>Q21XV7</accession>
<dbReference type="OrthoDB" id="5512223at2"/>
<gene>
    <name evidence="3" type="ordered locus">Rfer_1666</name>
</gene>
<dbReference type="InterPro" id="IPR014729">
    <property type="entry name" value="Rossmann-like_a/b/a_fold"/>
</dbReference>
<dbReference type="EMBL" id="CP000267">
    <property type="protein sequence ID" value="ABD69396.1"/>
    <property type="molecule type" value="Genomic_DNA"/>
</dbReference>
<comment type="similarity">
    <text evidence="1">Belongs to the universal stress protein A family.</text>
</comment>
<dbReference type="PANTHER" id="PTHR46268:SF15">
    <property type="entry name" value="UNIVERSAL STRESS PROTEIN HP_0031"/>
    <property type="match status" value="1"/>
</dbReference>
<organism evidence="3 4">
    <name type="scientific">Albidiferax ferrireducens (strain ATCC BAA-621 / DSM 15236 / T118)</name>
    <name type="common">Rhodoferax ferrireducens</name>
    <dbReference type="NCBI Taxonomy" id="338969"/>
    <lineage>
        <taxon>Bacteria</taxon>
        <taxon>Pseudomonadati</taxon>
        <taxon>Pseudomonadota</taxon>
        <taxon>Betaproteobacteria</taxon>
        <taxon>Burkholderiales</taxon>
        <taxon>Comamonadaceae</taxon>
        <taxon>Rhodoferax</taxon>
    </lineage>
</organism>
<protein>
    <submittedName>
        <fullName evidence="3">UspA</fullName>
    </submittedName>
</protein>
<dbReference type="Pfam" id="PF00582">
    <property type="entry name" value="Usp"/>
    <property type="match status" value="1"/>
</dbReference>
<sequence length="156" mass="16321">MKILLPVDGSTVALDAVRFAIRMAQDGLESSMVLANVQESATLYELMVAHDPQVIEEVSAAAGAHTLAAAEALLQEANIPYESEVASGDPAHTLIDILERFGCDLVVMGASGMSPLRSALLGSVSNEVLHAANVPVMIIKAAQAPDVDEADLDEVQ</sequence>
<feature type="domain" description="UspA" evidence="2">
    <location>
        <begin position="2"/>
        <end position="140"/>
    </location>
</feature>
<evidence type="ECO:0000256" key="1">
    <source>
        <dbReference type="ARBA" id="ARBA00008791"/>
    </source>
</evidence>
<proteinExistence type="inferred from homology"/>
<name>Q21XV7_ALBFT</name>